<dbReference type="Proteomes" id="UP000236286">
    <property type="component" value="Unassembled WGS sequence"/>
</dbReference>
<name>A0A2J7THJ6_METSI</name>
<dbReference type="Pfam" id="PF14246">
    <property type="entry name" value="TetR_C_7"/>
    <property type="match status" value="1"/>
</dbReference>
<dbReference type="GO" id="GO:0003700">
    <property type="term" value="F:DNA-binding transcription factor activity"/>
    <property type="evidence" value="ECO:0007669"/>
    <property type="project" value="TreeGrafter"/>
</dbReference>
<dbReference type="GO" id="GO:0000976">
    <property type="term" value="F:transcription cis-regulatory region binding"/>
    <property type="evidence" value="ECO:0007669"/>
    <property type="project" value="TreeGrafter"/>
</dbReference>
<gene>
    <name evidence="6" type="ORF">CR492_08895</name>
</gene>
<keyword evidence="3" id="KW-0804">Transcription</keyword>
<dbReference type="InterPro" id="IPR039536">
    <property type="entry name" value="TetR_C_Proteobacteria"/>
</dbReference>
<dbReference type="RefSeq" id="WP_102843399.1">
    <property type="nucleotide sequence ID" value="NZ_PDZR01000008.1"/>
</dbReference>
<feature type="domain" description="HTH tetR-type" evidence="5">
    <location>
        <begin position="23"/>
        <end position="83"/>
    </location>
</feature>
<dbReference type="AlphaFoldDB" id="A0A2J7THJ6"/>
<dbReference type="FunFam" id="1.10.10.60:FF:000141">
    <property type="entry name" value="TetR family transcriptional regulator"/>
    <property type="match status" value="1"/>
</dbReference>
<keyword evidence="2 4" id="KW-0238">DNA-binding</keyword>
<reference evidence="6 7" key="1">
    <citation type="submission" date="2017-10" db="EMBL/GenBank/DDBJ databases">
        <title>Genome announcement of Methylocella silvestris TVC from permafrost.</title>
        <authorList>
            <person name="Wang J."/>
            <person name="Geng K."/>
            <person name="Ul-Haque F."/>
            <person name="Crombie A.T."/>
            <person name="Street L.E."/>
            <person name="Wookey P.A."/>
            <person name="Murrell J.C."/>
            <person name="Pratscher J."/>
        </authorList>
    </citation>
    <scope>NUCLEOTIDE SEQUENCE [LARGE SCALE GENOMIC DNA]</scope>
    <source>
        <strain evidence="6 7">TVC</strain>
    </source>
</reference>
<proteinExistence type="predicted"/>
<dbReference type="PANTHER" id="PTHR30055:SF234">
    <property type="entry name" value="HTH-TYPE TRANSCRIPTIONAL REGULATOR BETI"/>
    <property type="match status" value="1"/>
</dbReference>
<dbReference type="Gene3D" id="1.10.357.10">
    <property type="entry name" value="Tetracycline Repressor, domain 2"/>
    <property type="match status" value="1"/>
</dbReference>
<evidence type="ECO:0000256" key="3">
    <source>
        <dbReference type="ARBA" id="ARBA00023163"/>
    </source>
</evidence>
<dbReference type="SUPFAM" id="SSF46689">
    <property type="entry name" value="Homeodomain-like"/>
    <property type="match status" value="1"/>
</dbReference>
<dbReference type="PROSITE" id="PS50977">
    <property type="entry name" value="HTH_TETR_2"/>
    <property type="match status" value="1"/>
</dbReference>
<keyword evidence="1" id="KW-0805">Transcription regulation</keyword>
<evidence type="ECO:0000259" key="5">
    <source>
        <dbReference type="PROSITE" id="PS50977"/>
    </source>
</evidence>
<accession>A0A2J7THJ6</accession>
<sequence length="233" mass="25736">MTESATGGAPSSGRGRPRLLTVGDRRRRLLDAAEELFLVHGYHATTMADIARSAGMSKKTLYQVFASKEALIEALLRDRFLPIMLPVEDDGARPVAEVLTDLLRHLVTFAVGPRQIALARLMIVEAPLSLEMATAFDHLGLNRGEGALEQWIILQTERGKLNISNPQEMSAILFAMVAGDFILRSLLRLADEPEHELIEKRIKYAVQLVMDNATNARLATGQALTSSRPQIRK</sequence>
<protein>
    <recommendedName>
        <fullName evidence="5">HTH tetR-type domain-containing protein</fullName>
    </recommendedName>
</protein>
<dbReference type="InterPro" id="IPR009057">
    <property type="entry name" value="Homeodomain-like_sf"/>
</dbReference>
<dbReference type="PRINTS" id="PR00455">
    <property type="entry name" value="HTHTETR"/>
</dbReference>
<evidence type="ECO:0000256" key="2">
    <source>
        <dbReference type="ARBA" id="ARBA00023125"/>
    </source>
</evidence>
<evidence type="ECO:0000256" key="1">
    <source>
        <dbReference type="ARBA" id="ARBA00023015"/>
    </source>
</evidence>
<comment type="caution">
    <text evidence="6">The sequence shown here is derived from an EMBL/GenBank/DDBJ whole genome shotgun (WGS) entry which is preliminary data.</text>
</comment>
<feature type="DNA-binding region" description="H-T-H motif" evidence="4">
    <location>
        <begin position="46"/>
        <end position="65"/>
    </location>
</feature>
<dbReference type="InterPro" id="IPR001647">
    <property type="entry name" value="HTH_TetR"/>
</dbReference>
<evidence type="ECO:0000256" key="4">
    <source>
        <dbReference type="PROSITE-ProRule" id="PRU00335"/>
    </source>
</evidence>
<organism evidence="6 7">
    <name type="scientific">Methylocella silvestris</name>
    <dbReference type="NCBI Taxonomy" id="199596"/>
    <lineage>
        <taxon>Bacteria</taxon>
        <taxon>Pseudomonadati</taxon>
        <taxon>Pseudomonadota</taxon>
        <taxon>Alphaproteobacteria</taxon>
        <taxon>Hyphomicrobiales</taxon>
        <taxon>Beijerinckiaceae</taxon>
        <taxon>Methylocella</taxon>
    </lineage>
</organism>
<dbReference type="EMBL" id="PDZR01000008">
    <property type="protein sequence ID" value="PNG26233.1"/>
    <property type="molecule type" value="Genomic_DNA"/>
</dbReference>
<dbReference type="OrthoDB" id="5292901at2"/>
<evidence type="ECO:0000313" key="6">
    <source>
        <dbReference type="EMBL" id="PNG26233.1"/>
    </source>
</evidence>
<dbReference type="PANTHER" id="PTHR30055">
    <property type="entry name" value="HTH-TYPE TRANSCRIPTIONAL REGULATOR RUTR"/>
    <property type="match status" value="1"/>
</dbReference>
<evidence type="ECO:0000313" key="7">
    <source>
        <dbReference type="Proteomes" id="UP000236286"/>
    </source>
</evidence>
<dbReference type="InterPro" id="IPR050109">
    <property type="entry name" value="HTH-type_TetR-like_transc_reg"/>
</dbReference>
<dbReference type="Pfam" id="PF00440">
    <property type="entry name" value="TetR_N"/>
    <property type="match status" value="1"/>
</dbReference>